<dbReference type="OMA" id="GWGNCRK"/>
<dbReference type="InterPro" id="IPR051210">
    <property type="entry name" value="Ub_ligase/GEF_domain"/>
</dbReference>
<dbReference type="PANTHER" id="PTHR22870">
    <property type="entry name" value="REGULATOR OF CHROMOSOME CONDENSATION"/>
    <property type="match status" value="1"/>
</dbReference>
<comment type="caution">
    <text evidence="4">The sequence shown here is derived from an EMBL/GenBank/DDBJ whole genome shotgun (WGS) entry which is preliminary data.</text>
</comment>
<name>A0A0K9NWZ6_ZOSMR</name>
<dbReference type="Proteomes" id="UP000036987">
    <property type="component" value="Unassembled WGS sequence"/>
</dbReference>
<dbReference type="PANTHER" id="PTHR22870:SF466">
    <property type="entry name" value="ANKYRIN REPEAT-CONTAINING PROTEIN"/>
    <property type="match status" value="1"/>
</dbReference>
<proteinExistence type="predicted"/>
<dbReference type="Pfam" id="PF25390">
    <property type="entry name" value="WD40_RLD"/>
    <property type="match status" value="1"/>
</dbReference>
<feature type="repeat" description="RCC1" evidence="2">
    <location>
        <begin position="154"/>
        <end position="205"/>
    </location>
</feature>
<protein>
    <recommendedName>
        <fullName evidence="3">RCC1-like domain-containing protein</fullName>
    </recommendedName>
</protein>
<dbReference type="STRING" id="29655.A0A0K9NWZ6"/>
<dbReference type="PRINTS" id="PR00633">
    <property type="entry name" value="RCCNDNSATION"/>
</dbReference>
<dbReference type="Gene3D" id="2.130.10.30">
    <property type="entry name" value="Regulator of chromosome condensation 1/beta-lactamase-inhibitor protein II"/>
    <property type="match status" value="2"/>
</dbReference>
<evidence type="ECO:0000313" key="5">
    <source>
        <dbReference type="Proteomes" id="UP000036987"/>
    </source>
</evidence>
<gene>
    <name evidence="4" type="ORF">ZOSMA_54G01040</name>
</gene>
<feature type="repeat" description="RCC1" evidence="2">
    <location>
        <begin position="264"/>
        <end position="307"/>
    </location>
</feature>
<feature type="domain" description="RCC1-like" evidence="3">
    <location>
        <begin position="79"/>
        <end position="427"/>
    </location>
</feature>
<dbReference type="GO" id="GO:0005737">
    <property type="term" value="C:cytoplasm"/>
    <property type="evidence" value="ECO:0000318"/>
    <property type="project" value="GO_Central"/>
</dbReference>
<keyword evidence="1" id="KW-0677">Repeat</keyword>
<evidence type="ECO:0000259" key="3">
    <source>
        <dbReference type="Pfam" id="PF25390"/>
    </source>
</evidence>
<evidence type="ECO:0000256" key="2">
    <source>
        <dbReference type="PROSITE-ProRule" id="PRU00235"/>
    </source>
</evidence>
<sequence>MKAAAETVEKEEVYVWGWGAGTEGQIGMEIMEDQHSPQPLDISRAIAAQTHDDSNIDDEVAATTSSAPSLLPCSSSENPTHSVFVSFLACGGAHTIALTNTGKVLTWGRGTHGQLGHGHPTSCWKPRILKILSNFVISCVSAGWNHSGFLTDGGCLLTCGDGSFGQLGHGNYQSLFSPTEVSFFAAKYIKKIAFGMRHSLVLVKGPSGTSVYSFGSGRRGQLGIHLEGTSRLFSLPQFIFALENETIDDIFCNGDHSAALSIYGELYLWGRDFNSKINYNLPLKLPTHLKFLQVALGWNHALVLTDNGELFMIGGNHHGKLCALNEVGKNQEATASPWQHANLNDDSFSSLKRISAPDWEKIVHIGAGSEHSALVTESGVIMTWGWGEHGQLGLGNINDQTIPQVVSLNQMKTCTVKVHCGSGFTFALKIH</sequence>
<dbReference type="InterPro" id="IPR009091">
    <property type="entry name" value="RCC1/BLIP-II"/>
</dbReference>
<accession>A0A0K9NWZ6</accession>
<feature type="repeat" description="RCC1" evidence="2">
    <location>
        <begin position="209"/>
        <end position="263"/>
    </location>
</feature>
<evidence type="ECO:0000256" key="1">
    <source>
        <dbReference type="ARBA" id="ARBA00022737"/>
    </source>
</evidence>
<feature type="repeat" description="RCC1" evidence="2">
    <location>
        <begin position="11"/>
        <end position="101"/>
    </location>
</feature>
<feature type="repeat" description="RCC1" evidence="2">
    <location>
        <begin position="308"/>
        <end position="378"/>
    </location>
</feature>
<feature type="repeat" description="RCC1" evidence="2">
    <location>
        <begin position="102"/>
        <end position="153"/>
    </location>
</feature>
<feature type="repeat" description="RCC1" evidence="2">
    <location>
        <begin position="379"/>
        <end position="431"/>
    </location>
</feature>
<dbReference type="AlphaFoldDB" id="A0A0K9NWZ6"/>
<dbReference type="PROSITE" id="PS50012">
    <property type="entry name" value="RCC1_3"/>
    <property type="match status" value="7"/>
</dbReference>
<dbReference type="PROSITE" id="PS00626">
    <property type="entry name" value="RCC1_2"/>
    <property type="match status" value="1"/>
</dbReference>
<dbReference type="SUPFAM" id="SSF50985">
    <property type="entry name" value="RCC1/BLIP-II"/>
    <property type="match status" value="1"/>
</dbReference>
<dbReference type="InterPro" id="IPR000408">
    <property type="entry name" value="Reg_chr_condens"/>
</dbReference>
<evidence type="ECO:0000313" key="4">
    <source>
        <dbReference type="EMBL" id="KMZ61173.1"/>
    </source>
</evidence>
<keyword evidence="5" id="KW-1185">Reference proteome</keyword>
<dbReference type="InterPro" id="IPR058923">
    <property type="entry name" value="RCC1-like_dom"/>
</dbReference>
<dbReference type="EMBL" id="LFYR01001529">
    <property type="protein sequence ID" value="KMZ61173.1"/>
    <property type="molecule type" value="Genomic_DNA"/>
</dbReference>
<reference evidence="5" key="1">
    <citation type="journal article" date="2016" name="Nature">
        <title>The genome of the seagrass Zostera marina reveals angiosperm adaptation to the sea.</title>
        <authorList>
            <person name="Olsen J.L."/>
            <person name="Rouze P."/>
            <person name="Verhelst B."/>
            <person name="Lin Y.-C."/>
            <person name="Bayer T."/>
            <person name="Collen J."/>
            <person name="Dattolo E."/>
            <person name="De Paoli E."/>
            <person name="Dittami S."/>
            <person name="Maumus F."/>
            <person name="Michel G."/>
            <person name="Kersting A."/>
            <person name="Lauritano C."/>
            <person name="Lohaus R."/>
            <person name="Toepel M."/>
            <person name="Tonon T."/>
            <person name="Vanneste K."/>
            <person name="Amirebrahimi M."/>
            <person name="Brakel J."/>
            <person name="Bostroem C."/>
            <person name="Chovatia M."/>
            <person name="Grimwood J."/>
            <person name="Jenkins J.W."/>
            <person name="Jueterbock A."/>
            <person name="Mraz A."/>
            <person name="Stam W.T."/>
            <person name="Tice H."/>
            <person name="Bornberg-Bauer E."/>
            <person name="Green P.J."/>
            <person name="Pearson G.A."/>
            <person name="Procaccini G."/>
            <person name="Duarte C.M."/>
            <person name="Schmutz J."/>
            <person name="Reusch T.B.H."/>
            <person name="Van de Peer Y."/>
        </authorList>
    </citation>
    <scope>NUCLEOTIDE SEQUENCE [LARGE SCALE GENOMIC DNA]</scope>
    <source>
        <strain evidence="5">cv. Finnish</strain>
    </source>
</reference>
<dbReference type="OrthoDB" id="70707at2759"/>
<organism evidence="4 5">
    <name type="scientific">Zostera marina</name>
    <name type="common">Eelgrass</name>
    <dbReference type="NCBI Taxonomy" id="29655"/>
    <lineage>
        <taxon>Eukaryota</taxon>
        <taxon>Viridiplantae</taxon>
        <taxon>Streptophyta</taxon>
        <taxon>Embryophyta</taxon>
        <taxon>Tracheophyta</taxon>
        <taxon>Spermatophyta</taxon>
        <taxon>Magnoliopsida</taxon>
        <taxon>Liliopsida</taxon>
        <taxon>Zosteraceae</taxon>
        <taxon>Zostera</taxon>
    </lineage>
</organism>